<evidence type="ECO:0000313" key="2">
    <source>
        <dbReference type="Proteomes" id="UP000481947"/>
    </source>
</evidence>
<dbReference type="Proteomes" id="UP000481947">
    <property type="component" value="Unassembled WGS sequence"/>
</dbReference>
<proteinExistence type="predicted"/>
<evidence type="ECO:0000313" key="1">
    <source>
        <dbReference type="EMBL" id="MYZ52487.1"/>
    </source>
</evidence>
<comment type="caution">
    <text evidence="1">The sequence shown here is derived from an EMBL/GenBank/DDBJ whole genome shotgun (WGS) entry which is preliminary data.</text>
</comment>
<gene>
    <name evidence="1" type="ORF">F5985_10150</name>
</gene>
<accession>A0A7C9IYQ7</accession>
<sequence length="67" mass="7384">MSPRFVHAGQHGTPPEFGMSLCGKLTGQHTPLSDQPEQVNCPTCRRRLQAGWLRWEDVPRAADVSAA</sequence>
<dbReference type="AlphaFoldDB" id="A0A7C9IYQ7"/>
<dbReference type="EMBL" id="VYSB01000009">
    <property type="protein sequence ID" value="MYZ52487.1"/>
    <property type="molecule type" value="Genomic_DNA"/>
</dbReference>
<organism evidence="1 2">
    <name type="scientific">Malikia spinosa</name>
    <dbReference type="NCBI Taxonomy" id="86180"/>
    <lineage>
        <taxon>Bacteria</taxon>
        <taxon>Pseudomonadati</taxon>
        <taxon>Pseudomonadota</taxon>
        <taxon>Betaproteobacteria</taxon>
        <taxon>Burkholderiales</taxon>
        <taxon>Comamonadaceae</taxon>
        <taxon>Malikia</taxon>
    </lineage>
</organism>
<name>A0A7C9IYQ7_9BURK</name>
<reference evidence="1 2" key="1">
    <citation type="submission" date="2019-09" db="EMBL/GenBank/DDBJ databases">
        <title>Identification of Malikia spinosa a prominent benzene-, toluene-, and ethylbenzene-degrading bacterium: enrichment, isolation and whole genome sequencing.</title>
        <authorList>
            <person name="Tancsics A."/>
            <person name="Revesz F."/>
            <person name="Kriszt B."/>
        </authorList>
    </citation>
    <scope>NUCLEOTIDE SEQUENCE [LARGE SCALE GENOMIC DNA]</scope>
    <source>
        <strain evidence="1 2">AB6</strain>
    </source>
</reference>
<protein>
    <submittedName>
        <fullName evidence="1">Uncharacterized protein</fullName>
    </submittedName>
</protein>
<dbReference type="RefSeq" id="WP_161125324.1">
    <property type="nucleotide sequence ID" value="NZ_VYSB01000009.1"/>
</dbReference>